<comment type="caution">
    <text evidence="2">The sequence shown here is derived from an EMBL/GenBank/DDBJ whole genome shotgun (WGS) entry which is preliminary data.</text>
</comment>
<accession>A0A367L5L4</accession>
<feature type="region of interest" description="Disordered" evidence="1">
    <location>
        <begin position="81"/>
        <end position="101"/>
    </location>
</feature>
<keyword evidence="3" id="KW-1185">Reference proteome</keyword>
<dbReference type="EMBL" id="LKCN02000014">
    <property type="protein sequence ID" value="RCI09726.1"/>
    <property type="molecule type" value="Genomic_DNA"/>
</dbReference>
<evidence type="ECO:0000313" key="2">
    <source>
        <dbReference type="EMBL" id="RCI09726.1"/>
    </source>
</evidence>
<sequence length="101" mass="11800">MQQIWAITRKVVSLFDNMIQDPPSTMAEMNEQIVDFNGEMEEVAGSTVYQTREFYRRETWPRLKLFVPDEVEVAPLVRRMRKRKASEADDMTTGNLDSPDD</sequence>
<protein>
    <submittedName>
        <fullName evidence="2">Uncharacterized protein</fullName>
    </submittedName>
</protein>
<organism evidence="2 3">
    <name type="scientific">Ophiocordyceps polyrhachis-furcata BCC 54312</name>
    <dbReference type="NCBI Taxonomy" id="1330021"/>
    <lineage>
        <taxon>Eukaryota</taxon>
        <taxon>Fungi</taxon>
        <taxon>Dikarya</taxon>
        <taxon>Ascomycota</taxon>
        <taxon>Pezizomycotina</taxon>
        <taxon>Sordariomycetes</taxon>
        <taxon>Hypocreomycetidae</taxon>
        <taxon>Hypocreales</taxon>
        <taxon>Ophiocordycipitaceae</taxon>
        <taxon>Ophiocordyceps</taxon>
    </lineage>
</organism>
<dbReference type="AlphaFoldDB" id="A0A367L5L4"/>
<proteinExistence type="predicted"/>
<feature type="compositionally biased region" description="Polar residues" evidence="1">
    <location>
        <begin position="92"/>
        <end position="101"/>
    </location>
</feature>
<gene>
    <name evidence="2" type="ORF">L249_4110</name>
</gene>
<dbReference type="Proteomes" id="UP000253664">
    <property type="component" value="Unassembled WGS sequence"/>
</dbReference>
<evidence type="ECO:0000313" key="3">
    <source>
        <dbReference type="Proteomes" id="UP000253664"/>
    </source>
</evidence>
<evidence type="ECO:0000256" key="1">
    <source>
        <dbReference type="SAM" id="MobiDB-lite"/>
    </source>
</evidence>
<name>A0A367L5L4_9HYPO</name>
<reference evidence="2 3" key="1">
    <citation type="journal article" date="2015" name="BMC Genomics">
        <title>Insights from the genome of Ophiocordyceps polyrhachis-furcata to pathogenicity and host specificity in insect fungi.</title>
        <authorList>
            <person name="Wichadakul D."/>
            <person name="Kobmoo N."/>
            <person name="Ingsriswang S."/>
            <person name="Tangphatsornruang S."/>
            <person name="Chantasingh D."/>
            <person name="Luangsa-ard J.J."/>
            <person name="Eurwilaichitr L."/>
        </authorList>
    </citation>
    <scope>NUCLEOTIDE SEQUENCE [LARGE SCALE GENOMIC DNA]</scope>
    <source>
        <strain evidence="2 3">BCC 54312</strain>
    </source>
</reference>